<keyword evidence="2 4" id="KW-0378">Hydrolase</keyword>
<dbReference type="InterPro" id="IPR011650">
    <property type="entry name" value="Peptidase_M20_dimer"/>
</dbReference>
<dbReference type="OrthoDB" id="9783294at2"/>
<dbReference type="Pfam" id="PF07687">
    <property type="entry name" value="M20_dimer"/>
    <property type="match status" value="1"/>
</dbReference>
<name>E8N5C7_ANATU</name>
<dbReference type="Gene3D" id="3.40.630.10">
    <property type="entry name" value="Zn peptidases"/>
    <property type="match status" value="1"/>
</dbReference>
<reference evidence="4 5" key="1">
    <citation type="submission" date="2010-12" db="EMBL/GenBank/DDBJ databases">
        <title>Whole genome sequence of Anaerolinea thermophila UNI-1.</title>
        <authorList>
            <person name="Narita-Yamada S."/>
            <person name="Kishi E."/>
            <person name="Watanabe Y."/>
            <person name="Takasaki K."/>
            <person name="Ankai A."/>
            <person name="Oguchi A."/>
            <person name="Fukui S."/>
            <person name="Takahashi M."/>
            <person name="Yashiro I."/>
            <person name="Hosoyama A."/>
            <person name="Sekiguchi Y."/>
            <person name="Hanada S."/>
            <person name="Fujita N."/>
        </authorList>
    </citation>
    <scope>NUCLEOTIDE SEQUENCE [LARGE SCALE GENOMIC DNA]</scope>
    <source>
        <strain evidence="5">DSM 14523 / JCM 11388 / NBRC 100420 / UNI-1</strain>
    </source>
</reference>
<dbReference type="STRING" id="926569.ANT_16150"/>
<protein>
    <submittedName>
        <fullName evidence="4">Peptidase M20 family hydrolase</fullName>
    </submittedName>
</protein>
<dbReference type="KEGG" id="atm:ANT_16150"/>
<evidence type="ECO:0000259" key="3">
    <source>
        <dbReference type="Pfam" id="PF07687"/>
    </source>
</evidence>
<dbReference type="PANTHER" id="PTHR43808:SF17">
    <property type="entry name" value="PEPTIDASE M20"/>
    <property type="match status" value="1"/>
</dbReference>
<dbReference type="RefSeq" id="WP_013560021.1">
    <property type="nucleotide sequence ID" value="NC_014960.1"/>
</dbReference>
<dbReference type="AlphaFoldDB" id="E8N5C7"/>
<dbReference type="eggNOG" id="COG0624">
    <property type="taxonomic scope" value="Bacteria"/>
</dbReference>
<dbReference type="GO" id="GO:0016787">
    <property type="term" value="F:hydrolase activity"/>
    <property type="evidence" value="ECO:0007669"/>
    <property type="project" value="UniProtKB-KW"/>
</dbReference>
<dbReference type="Pfam" id="PF01546">
    <property type="entry name" value="Peptidase_M20"/>
    <property type="match status" value="1"/>
</dbReference>
<evidence type="ECO:0000256" key="1">
    <source>
        <dbReference type="ARBA" id="ARBA00022723"/>
    </source>
</evidence>
<sequence>MTINLAEIYQKVIEDTCTIQQIPAPTFHEQKRAEFLSLRWKETDNLMPETDEAGNVLVFLPGQLDKFQVVISAHMDSVFPLDVPLHFRRDGNRIYGPGIGDNALGCATLLNLPLLIKDIPSPRGNIWLAGTTGEEGLGNLKGMKALLSRFHDTPTIYISLEGMGLGCILHRGLGVNRYRIEVHTPGGHSWTDAGSPSAIHEVVRLSRKLLDLPLPLSPRTTLNIGTIQGGTSINTIASHAAIEVDVRSEMLDTLKRMDELILDTARRFETDSVEISISSIGHRPAGSISEYHPLVNLLERILLHLNISPRREIASTEANLPLSYGIPAVTIGITSGAKAHTLEEYIECQPIEKGLLQLLQLIKQIWETSIFSS</sequence>
<evidence type="ECO:0000313" key="4">
    <source>
        <dbReference type="EMBL" id="BAJ63641.1"/>
    </source>
</evidence>
<dbReference type="InterPro" id="IPR050072">
    <property type="entry name" value="Peptidase_M20A"/>
</dbReference>
<keyword evidence="1" id="KW-0479">Metal-binding</keyword>
<accession>E8N5C7</accession>
<dbReference type="SUPFAM" id="SSF53187">
    <property type="entry name" value="Zn-dependent exopeptidases"/>
    <property type="match status" value="1"/>
</dbReference>
<dbReference type="HOGENOM" id="CLU_051308_0_0_0"/>
<dbReference type="SUPFAM" id="SSF55031">
    <property type="entry name" value="Bacterial exopeptidase dimerisation domain"/>
    <property type="match status" value="1"/>
</dbReference>
<dbReference type="InterPro" id="IPR036264">
    <property type="entry name" value="Bact_exopeptidase_dim_dom"/>
</dbReference>
<proteinExistence type="predicted"/>
<organism evidence="4 5">
    <name type="scientific">Anaerolinea thermophila (strain DSM 14523 / JCM 11388 / NBRC 100420 / UNI-1)</name>
    <dbReference type="NCBI Taxonomy" id="926569"/>
    <lineage>
        <taxon>Bacteria</taxon>
        <taxon>Bacillati</taxon>
        <taxon>Chloroflexota</taxon>
        <taxon>Anaerolineae</taxon>
        <taxon>Anaerolineales</taxon>
        <taxon>Anaerolineaceae</taxon>
        <taxon>Anaerolinea</taxon>
    </lineage>
</organism>
<dbReference type="EMBL" id="AP012029">
    <property type="protein sequence ID" value="BAJ63641.1"/>
    <property type="molecule type" value="Genomic_DNA"/>
</dbReference>
<evidence type="ECO:0000313" key="5">
    <source>
        <dbReference type="Proteomes" id="UP000008922"/>
    </source>
</evidence>
<dbReference type="InParanoid" id="E8N5C7"/>
<evidence type="ECO:0000256" key="2">
    <source>
        <dbReference type="ARBA" id="ARBA00022801"/>
    </source>
</evidence>
<dbReference type="PANTHER" id="PTHR43808">
    <property type="entry name" value="ACETYLORNITHINE DEACETYLASE"/>
    <property type="match status" value="1"/>
</dbReference>
<dbReference type="Gene3D" id="3.30.70.360">
    <property type="match status" value="1"/>
</dbReference>
<gene>
    <name evidence="4" type="ordered locus">ANT_16150</name>
</gene>
<feature type="domain" description="Peptidase M20 dimerisation" evidence="3">
    <location>
        <begin position="174"/>
        <end position="263"/>
    </location>
</feature>
<dbReference type="GO" id="GO:0046872">
    <property type="term" value="F:metal ion binding"/>
    <property type="evidence" value="ECO:0007669"/>
    <property type="project" value="UniProtKB-KW"/>
</dbReference>
<dbReference type="Proteomes" id="UP000008922">
    <property type="component" value="Chromosome"/>
</dbReference>
<keyword evidence="5" id="KW-1185">Reference proteome</keyword>
<dbReference type="InterPro" id="IPR002933">
    <property type="entry name" value="Peptidase_M20"/>
</dbReference>
<dbReference type="FunCoup" id="E8N5C7">
    <property type="interactions" value="27"/>
</dbReference>